<dbReference type="Proteomes" id="UP001172386">
    <property type="component" value="Unassembled WGS sequence"/>
</dbReference>
<keyword evidence="2" id="KW-1185">Reference proteome</keyword>
<organism evidence="1 2">
    <name type="scientific">Neophaeococcomyces mojaviensis</name>
    <dbReference type="NCBI Taxonomy" id="3383035"/>
    <lineage>
        <taxon>Eukaryota</taxon>
        <taxon>Fungi</taxon>
        <taxon>Dikarya</taxon>
        <taxon>Ascomycota</taxon>
        <taxon>Pezizomycotina</taxon>
        <taxon>Eurotiomycetes</taxon>
        <taxon>Chaetothyriomycetidae</taxon>
        <taxon>Chaetothyriales</taxon>
        <taxon>Chaetothyriales incertae sedis</taxon>
        <taxon>Neophaeococcomyces</taxon>
    </lineage>
</organism>
<proteinExistence type="predicted"/>
<reference evidence="1" key="1">
    <citation type="submission" date="2022-10" db="EMBL/GenBank/DDBJ databases">
        <title>Culturing micro-colonial fungi from biological soil crusts in the Mojave desert and describing Neophaeococcomyces mojavensis, and introducing the new genera and species Taxawa tesnikishii.</title>
        <authorList>
            <person name="Kurbessoian T."/>
            <person name="Stajich J.E."/>
        </authorList>
    </citation>
    <scope>NUCLEOTIDE SEQUENCE</scope>
    <source>
        <strain evidence="1">JES_112</strain>
    </source>
</reference>
<sequence>MSATTTVAAERPSIDATAASNHQSGTPHEPDDQAHRGHPTTQLDVEDTPQLSDENVEYPTGVKVWLAVGAMYTAFFLNGLDITIVAVAVPRLTDYFKKVDDIGWYSAAYGMTASAFIPLFGKACTVFTPKSIALIGQITFLLGSILCTFSSQSGTFICGRALAGLGASALNSSCLTLVTHLFPSHKRSLWLSLAGGSQSIGLSLAPAIGGALIDRFSWRACFGINIPLCSFAIVFSYFFVTDPIPPPGLDAPLTKKIKKLDIPGTMIIVPCIVCLLLGLQWGGIKYGWGDVRIIVLLVLFAVLALVFGVLQYRLGERAMVLPKIAKKRSTVAAMWFAACCSGTLAITEYYTSIYWQGVRGDTPTVAGLLSLGLIVGLSVGCIVSGFGINYIGYYTPFMIATSVLAPIASGLLTTLDLDESKVKIVAILAMLGFGVGIGLNAPYQAMATILSPQEVSLGIALIGFAGGLASALFISASATLFQIRLRDEVLNFAPGTNITALSHAGLSDIRGLIGQQNLKDVLTGYNRATVETLYMPLALSLLTVLGSAAMEWVSVKKKQD</sequence>
<evidence type="ECO:0000313" key="2">
    <source>
        <dbReference type="Proteomes" id="UP001172386"/>
    </source>
</evidence>
<dbReference type="EMBL" id="JAPDRQ010000094">
    <property type="protein sequence ID" value="KAJ9655533.1"/>
    <property type="molecule type" value="Genomic_DNA"/>
</dbReference>
<name>A0ACC3A590_9EURO</name>
<accession>A0ACC3A590</accession>
<comment type="caution">
    <text evidence="1">The sequence shown here is derived from an EMBL/GenBank/DDBJ whole genome shotgun (WGS) entry which is preliminary data.</text>
</comment>
<evidence type="ECO:0000313" key="1">
    <source>
        <dbReference type="EMBL" id="KAJ9655533.1"/>
    </source>
</evidence>
<gene>
    <name evidence="1" type="ORF">H2198_005624</name>
</gene>
<protein>
    <submittedName>
        <fullName evidence="1">Uncharacterized protein</fullName>
    </submittedName>
</protein>